<organism evidence="10 11">
    <name type="scientific">Actinospica durhamensis</name>
    <dbReference type="NCBI Taxonomy" id="1508375"/>
    <lineage>
        <taxon>Bacteria</taxon>
        <taxon>Bacillati</taxon>
        <taxon>Actinomycetota</taxon>
        <taxon>Actinomycetes</taxon>
        <taxon>Catenulisporales</taxon>
        <taxon>Actinospicaceae</taxon>
        <taxon>Actinospica</taxon>
    </lineage>
</organism>
<keyword evidence="5 7" id="KW-1133">Transmembrane helix</keyword>
<comment type="caution">
    <text evidence="10">The sequence shown here is derived from an EMBL/GenBank/DDBJ whole genome shotgun (WGS) entry which is preliminary data.</text>
</comment>
<keyword evidence="4 7" id="KW-0812">Transmembrane</keyword>
<evidence type="ECO:0000256" key="7">
    <source>
        <dbReference type="RuleBase" id="RU363032"/>
    </source>
</evidence>
<dbReference type="PANTHER" id="PTHR43744:SF12">
    <property type="entry name" value="ABC TRANSPORTER PERMEASE PROTEIN MG189-RELATED"/>
    <property type="match status" value="1"/>
</dbReference>
<dbReference type="PANTHER" id="PTHR43744">
    <property type="entry name" value="ABC TRANSPORTER PERMEASE PROTEIN MG189-RELATED-RELATED"/>
    <property type="match status" value="1"/>
</dbReference>
<dbReference type="GO" id="GO:0055085">
    <property type="term" value="P:transmembrane transport"/>
    <property type="evidence" value="ECO:0007669"/>
    <property type="project" value="InterPro"/>
</dbReference>
<comment type="similarity">
    <text evidence="7">Belongs to the binding-protein-dependent transport system permease family.</text>
</comment>
<feature type="region of interest" description="Disordered" evidence="8">
    <location>
        <begin position="1"/>
        <end position="21"/>
    </location>
</feature>
<keyword evidence="11" id="KW-1185">Reference proteome</keyword>
<dbReference type="EMBL" id="JAGSOG010000022">
    <property type="protein sequence ID" value="MBR7833089.1"/>
    <property type="molecule type" value="Genomic_DNA"/>
</dbReference>
<accession>A0A941ESK5</accession>
<evidence type="ECO:0000256" key="3">
    <source>
        <dbReference type="ARBA" id="ARBA00022475"/>
    </source>
</evidence>
<feature type="transmembrane region" description="Helical" evidence="7">
    <location>
        <begin position="167"/>
        <end position="184"/>
    </location>
</feature>
<protein>
    <submittedName>
        <fullName evidence="10">Carbohydrate ABC transporter permease</fullName>
    </submittedName>
</protein>
<feature type="domain" description="ABC transmembrane type-1" evidence="9">
    <location>
        <begin position="99"/>
        <end position="289"/>
    </location>
</feature>
<feature type="transmembrane region" description="Helical" evidence="7">
    <location>
        <begin position="221"/>
        <end position="243"/>
    </location>
</feature>
<reference evidence="10" key="1">
    <citation type="submission" date="2021-04" db="EMBL/GenBank/DDBJ databases">
        <title>Genome based classification of Actinospica acidithermotolerans sp. nov., an actinobacterium isolated from an Indonesian hot spring.</title>
        <authorList>
            <person name="Kusuma A.B."/>
            <person name="Putra K.E."/>
            <person name="Nafisah S."/>
            <person name="Loh J."/>
            <person name="Nouioui I."/>
            <person name="Goodfellow M."/>
        </authorList>
    </citation>
    <scope>NUCLEOTIDE SEQUENCE</scope>
    <source>
        <strain evidence="10">CSCA 57</strain>
    </source>
</reference>
<dbReference type="RefSeq" id="WP_212527613.1">
    <property type="nucleotide sequence ID" value="NZ_JAGSOG010000022.1"/>
</dbReference>
<dbReference type="PROSITE" id="PS50928">
    <property type="entry name" value="ABC_TM1"/>
    <property type="match status" value="1"/>
</dbReference>
<evidence type="ECO:0000256" key="4">
    <source>
        <dbReference type="ARBA" id="ARBA00022692"/>
    </source>
</evidence>
<feature type="compositionally biased region" description="Polar residues" evidence="8">
    <location>
        <begin position="1"/>
        <end position="14"/>
    </location>
</feature>
<dbReference type="InterPro" id="IPR000515">
    <property type="entry name" value="MetI-like"/>
</dbReference>
<dbReference type="Gene3D" id="1.10.3720.10">
    <property type="entry name" value="MetI-like"/>
    <property type="match status" value="1"/>
</dbReference>
<dbReference type="InterPro" id="IPR035906">
    <property type="entry name" value="MetI-like_sf"/>
</dbReference>
<gene>
    <name evidence="10" type="ORF">KDL01_07430</name>
</gene>
<evidence type="ECO:0000256" key="6">
    <source>
        <dbReference type="ARBA" id="ARBA00023136"/>
    </source>
</evidence>
<dbReference type="GO" id="GO:0005886">
    <property type="term" value="C:plasma membrane"/>
    <property type="evidence" value="ECO:0007669"/>
    <property type="project" value="UniProtKB-SubCell"/>
</dbReference>
<feature type="transmembrane region" description="Helical" evidence="7">
    <location>
        <begin position="134"/>
        <end position="161"/>
    </location>
</feature>
<comment type="subcellular location">
    <subcellularLocation>
        <location evidence="1 7">Cell membrane</location>
        <topology evidence="1 7">Multi-pass membrane protein</topology>
    </subcellularLocation>
</comment>
<evidence type="ECO:0000256" key="5">
    <source>
        <dbReference type="ARBA" id="ARBA00022989"/>
    </source>
</evidence>
<keyword evidence="3" id="KW-1003">Cell membrane</keyword>
<evidence type="ECO:0000256" key="1">
    <source>
        <dbReference type="ARBA" id="ARBA00004651"/>
    </source>
</evidence>
<dbReference type="SUPFAM" id="SSF161098">
    <property type="entry name" value="MetI-like"/>
    <property type="match status" value="1"/>
</dbReference>
<keyword evidence="6 7" id="KW-0472">Membrane</keyword>
<dbReference type="AlphaFoldDB" id="A0A941ESK5"/>
<proteinExistence type="inferred from homology"/>
<evidence type="ECO:0000256" key="2">
    <source>
        <dbReference type="ARBA" id="ARBA00022448"/>
    </source>
</evidence>
<dbReference type="Pfam" id="PF00528">
    <property type="entry name" value="BPD_transp_1"/>
    <property type="match status" value="1"/>
</dbReference>
<dbReference type="CDD" id="cd06261">
    <property type="entry name" value="TM_PBP2"/>
    <property type="match status" value="1"/>
</dbReference>
<name>A0A941ESK5_9ACTN</name>
<keyword evidence="2 7" id="KW-0813">Transport</keyword>
<dbReference type="Proteomes" id="UP000675781">
    <property type="component" value="Unassembled WGS sequence"/>
</dbReference>
<evidence type="ECO:0000313" key="11">
    <source>
        <dbReference type="Proteomes" id="UP000675781"/>
    </source>
</evidence>
<feature type="transmembrane region" description="Helical" evidence="7">
    <location>
        <begin position="268"/>
        <end position="288"/>
    </location>
</feature>
<feature type="transmembrane region" description="Helical" evidence="7">
    <location>
        <begin position="98"/>
        <end position="122"/>
    </location>
</feature>
<evidence type="ECO:0000259" key="9">
    <source>
        <dbReference type="PROSITE" id="PS50928"/>
    </source>
</evidence>
<evidence type="ECO:0000313" key="10">
    <source>
        <dbReference type="EMBL" id="MBR7833089.1"/>
    </source>
</evidence>
<feature type="transmembrane region" description="Helical" evidence="7">
    <location>
        <begin position="31"/>
        <end position="57"/>
    </location>
</feature>
<evidence type="ECO:0000256" key="8">
    <source>
        <dbReference type="SAM" id="MobiDB-lite"/>
    </source>
</evidence>
<sequence length="302" mass="33042">MTTDTSQRSITASVSRDEDGSPLPLPRVLRLFGSLGGAAAWLVVIAGALGILLPFAWMLGVAFRTNADLYADPARIVPDQWTLHGVRAVLDQLPFTQLIVNTFVFAGGTTLLLLLFDSMTAFALARLRFRGQNVIFLLILATLMVPFQITLVPVFLTLFHLGWLNSYQGLILPRATSALGIFLLRQSFRQLPRELDEAARIDGAGSFTVYWRIILPNSKPILATLFIIQFAALWNDFLWPLVISSLTRMQTLPAALTLFSSQSGVDHAALMAGAAISLTPLALAFLLLQRFFVQGVATTGLK</sequence>